<feature type="domain" description="Flagellar basal-body/hook protein C-terminal" evidence="8">
    <location>
        <begin position="402"/>
        <end position="441"/>
    </location>
</feature>
<keyword evidence="6" id="KW-0975">Bacterial flagellum</keyword>
<dbReference type="InterPro" id="IPR010930">
    <property type="entry name" value="Flg_bb/hook_C_dom"/>
</dbReference>
<evidence type="ECO:0000259" key="8">
    <source>
        <dbReference type="Pfam" id="PF06429"/>
    </source>
</evidence>
<comment type="subcellular location">
    <subcellularLocation>
        <location evidence="1">Bacterial flagellum basal body</location>
    </subcellularLocation>
    <subcellularLocation>
        <location evidence="2">Secreted</location>
    </subcellularLocation>
</comment>
<evidence type="ECO:0000256" key="5">
    <source>
        <dbReference type="ARBA" id="ARBA00022525"/>
    </source>
</evidence>
<dbReference type="Proteomes" id="UP001500827">
    <property type="component" value="Unassembled WGS sequence"/>
</dbReference>
<dbReference type="NCBIfam" id="TIGR02492">
    <property type="entry name" value="flgK_ends"/>
    <property type="match status" value="1"/>
</dbReference>
<dbReference type="RefSeq" id="WP_344698733.1">
    <property type="nucleotide sequence ID" value="NZ_BAABBM010000001.1"/>
</dbReference>
<evidence type="ECO:0000313" key="11">
    <source>
        <dbReference type="Proteomes" id="UP001500827"/>
    </source>
</evidence>
<comment type="caution">
    <text evidence="10">The sequence shown here is derived from an EMBL/GenBank/DDBJ whole genome shotgun (WGS) entry which is preliminary data.</text>
</comment>
<accession>A0ABP7L2W7</accession>
<evidence type="ECO:0000313" key="10">
    <source>
        <dbReference type="EMBL" id="GAA3894047.1"/>
    </source>
</evidence>
<protein>
    <recommendedName>
        <fullName evidence="4">Flagellar hook-associated protein 1</fullName>
    </recommendedName>
</protein>
<dbReference type="EMBL" id="BAABBM010000001">
    <property type="protein sequence ID" value="GAA3894047.1"/>
    <property type="molecule type" value="Genomic_DNA"/>
</dbReference>
<reference evidence="11" key="1">
    <citation type="journal article" date="2019" name="Int. J. Syst. Evol. Microbiol.">
        <title>The Global Catalogue of Microorganisms (GCM) 10K type strain sequencing project: providing services to taxonomists for standard genome sequencing and annotation.</title>
        <authorList>
            <consortium name="The Broad Institute Genomics Platform"/>
            <consortium name="The Broad Institute Genome Sequencing Center for Infectious Disease"/>
            <person name="Wu L."/>
            <person name="Ma J."/>
        </authorList>
    </citation>
    <scope>NUCLEOTIDE SEQUENCE [LARGE SCALE GENOMIC DNA]</scope>
    <source>
        <strain evidence="11">JCM 17543</strain>
    </source>
</reference>
<organism evidence="10 11">
    <name type="scientific">Sphingomonas limnosediminicola</name>
    <dbReference type="NCBI Taxonomy" id="940133"/>
    <lineage>
        <taxon>Bacteria</taxon>
        <taxon>Pseudomonadati</taxon>
        <taxon>Pseudomonadota</taxon>
        <taxon>Alphaproteobacteria</taxon>
        <taxon>Sphingomonadales</taxon>
        <taxon>Sphingomonadaceae</taxon>
        <taxon>Sphingomonas</taxon>
    </lineage>
</organism>
<dbReference type="Pfam" id="PF06429">
    <property type="entry name" value="Flg_bbr_C"/>
    <property type="match status" value="1"/>
</dbReference>
<dbReference type="InterPro" id="IPR002371">
    <property type="entry name" value="FlgK"/>
</dbReference>
<evidence type="ECO:0000256" key="1">
    <source>
        <dbReference type="ARBA" id="ARBA00004117"/>
    </source>
</evidence>
<dbReference type="InterPro" id="IPR053927">
    <property type="entry name" value="FlgK_helical"/>
</dbReference>
<gene>
    <name evidence="10" type="ORF">GCM10022276_11560</name>
</gene>
<evidence type="ECO:0000256" key="6">
    <source>
        <dbReference type="ARBA" id="ARBA00023143"/>
    </source>
</evidence>
<evidence type="ECO:0000259" key="9">
    <source>
        <dbReference type="Pfam" id="PF22638"/>
    </source>
</evidence>
<sequence length="443" mass="45154">MTDLMSIGASGLRAYRDALGTTSDNIANAQTAGYVRRTTRLAEAAGSGDMPLYRAQTSPGGVLVNGVQRSVDDWLVEDSRTSIGGAERATVRLQWLQAGERALDDGENGVGQSLTAMFNAADTLAADPTNNAWRLSFLQSVGNTVDAFRTTAAQLQSVSDGIATAASTGVDQVNSDVAALQRVNEALLRSREGSTNQASLMDERDRLLDSLSGALPISVTLDAHGAATVQVIGSSGPALLAGPLISPLGVTGAPDGTLSLTLAGAAIAPASGSLSGLTAAASTISGERSELDQLAGQFATQLNAAHQAGKDLNGNPGGPLVSFGGTAASLAALPLAPNDVAAADAFSDNGNLLSFANLRGQGGTEQGWAQMIAAHAQMVSAAKAQDSAASTRRDGALAARAELSGVDLDHEAAELLRFQQAYEGSARVIQVARETFQSILQAI</sequence>
<dbReference type="Pfam" id="PF22638">
    <property type="entry name" value="FlgK_D1"/>
    <property type="match status" value="1"/>
</dbReference>
<keyword evidence="5" id="KW-0964">Secreted</keyword>
<evidence type="ECO:0000259" key="7">
    <source>
        <dbReference type="Pfam" id="PF00460"/>
    </source>
</evidence>
<feature type="domain" description="Flagellar hook-associated protein FlgK helical" evidence="9">
    <location>
        <begin position="100"/>
        <end position="320"/>
    </location>
</feature>
<keyword evidence="11" id="KW-1185">Reference proteome</keyword>
<comment type="similarity">
    <text evidence="3">Belongs to the flagella basal body rod proteins family.</text>
</comment>
<dbReference type="Pfam" id="PF00460">
    <property type="entry name" value="Flg_bb_rod"/>
    <property type="match status" value="1"/>
</dbReference>
<proteinExistence type="inferred from homology"/>
<feature type="domain" description="Flagellar basal body rod protein N-terminal" evidence="7">
    <location>
        <begin position="6"/>
        <end position="34"/>
    </location>
</feature>
<evidence type="ECO:0000256" key="2">
    <source>
        <dbReference type="ARBA" id="ARBA00004613"/>
    </source>
</evidence>
<dbReference type="PANTHER" id="PTHR30033:SF1">
    <property type="entry name" value="FLAGELLAR HOOK-ASSOCIATED PROTEIN 1"/>
    <property type="match status" value="1"/>
</dbReference>
<dbReference type="SUPFAM" id="SSF64518">
    <property type="entry name" value="Phase 1 flagellin"/>
    <property type="match status" value="1"/>
</dbReference>
<name>A0ABP7L2W7_9SPHN</name>
<evidence type="ECO:0000256" key="4">
    <source>
        <dbReference type="ARBA" id="ARBA00016244"/>
    </source>
</evidence>
<dbReference type="InterPro" id="IPR001444">
    <property type="entry name" value="Flag_bb_rod_N"/>
</dbReference>
<dbReference type="PANTHER" id="PTHR30033">
    <property type="entry name" value="FLAGELLAR HOOK-ASSOCIATED PROTEIN 1"/>
    <property type="match status" value="1"/>
</dbReference>
<evidence type="ECO:0000256" key="3">
    <source>
        <dbReference type="ARBA" id="ARBA00009677"/>
    </source>
</evidence>